<accession>A0AAV5LRF7</accession>
<feature type="signal peptide" evidence="17">
    <location>
        <begin position="1"/>
        <end position="21"/>
    </location>
</feature>
<sequence length="360" mass="39053">MASFELCFFFILSSPVLFLAAVESCGGSCGDQDIRFPFKLTNQPEHCGYPGFDLSCKDSQAILTLPSSGKFTVQSIDYTDQTIWLNDPDHCVSKRLLKSFTLSGSPFQARFPQNFTFLNCSSDGTSAGWGPFGIVDSCLSNGNYTVVATPTDFYSDYGAYGPLQSCSEIATVVAPVLWPVWSDPSMGIKLTWKEPNCRSCERRGGTCQFASNSGLDVGCAGGLSNGISKGVKYGLIFGLGVPFLFILGITFFLRHNIRGRYQSSSANTDTISSSVALGSASAVKGLDGQTIESYPITVLGVSRRLPKPSDNTCSICLGEYQAKETLRTLPDCQHYFHADCLDEWLRLNGTCPLCRNTPEV</sequence>
<feature type="transmembrane region" description="Helical" evidence="16">
    <location>
        <begin position="233"/>
        <end position="253"/>
    </location>
</feature>
<comment type="subcellular location">
    <subcellularLocation>
        <location evidence="2">Membrane</location>
        <topology evidence="2">Single-pass membrane protein</topology>
    </subcellularLocation>
</comment>
<evidence type="ECO:0000256" key="13">
    <source>
        <dbReference type="ARBA" id="ARBA00023136"/>
    </source>
</evidence>
<dbReference type="GO" id="GO:0016020">
    <property type="term" value="C:membrane"/>
    <property type="evidence" value="ECO:0007669"/>
    <property type="project" value="UniProtKB-SubCell"/>
</dbReference>
<evidence type="ECO:0000256" key="16">
    <source>
        <dbReference type="SAM" id="Phobius"/>
    </source>
</evidence>
<keyword evidence="12 16" id="KW-1133">Transmembrane helix</keyword>
<comment type="similarity">
    <text evidence="14">Belongs to the RING-type zinc finger family. ATL subfamily.</text>
</comment>
<dbReference type="Proteomes" id="UP001054252">
    <property type="component" value="Unassembled WGS sequence"/>
</dbReference>
<reference evidence="19 20" key="1">
    <citation type="journal article" date="2021" name="Commun. Biol.">
        <title>The genome of Shorea leprosula (Dipterocarpaceae) highlights the ecological relevance of drought in aseasonal tropical rainforests.</title>
        <authorList>
            <person name="Ng K.K.S."/>
            <person name="Kobayashi M.J."/>
            <person name="Fawcett J.A."/>
            <person name="Hatakeyama M."/>
            <person name="Paape T."/>
            <person name="Ng C.H."/>
            <person name="Ang C.C."/>
            <person name="Tnah L.H."/>
            <person name="Lee C.T."/>
            <person name="Nishiyama T."/>
            <person name="Sese J."/>
            <person name="O'Brien M.J."/>
            <person name="Copetti D."/>
            <person name="Mohd Noor M.I."/>
            <person name="Ong R.C."/>
            <person name="Putra M."/>
            <person name="Sireger I.Z."/>
            <person name="Indrioko S."/>
            <person name="Kosugi Y."/>
            <person name="Izuno A."/>
            <person name="Isagi Y."/>
            <person name="Lee S.L."/>
            <person name="Shimizu K.K."/>
        </authorList>
    </citation>
    <scope>NUCLEOTIDE SEQUENCE [LARGE SCALE GENOMIC DNA]</scope>
    <source>
        <strain evidence="19">214</strain>
    </source>
</reference>
<evidence type="ECO:0000259" key="18">
    <source>
        <dbReference type="PROSITE" id="PS50089"/>
    </source>
</evidence>
<dbReference type="Gene3D" id="3.30.40.10">
    <property type="entry name" value="Zinc/RING finger domain, C3HC4 (zinc finger)"/>
    <property type="match status" value="1"/>
</dbReference>
<evidence type="ECO:0000256" key="12">
    <source>
        <dbReference type="ARBA" id="ARBA00022989"/>
    </source>
</evidence>
<evidence type="ECO:0000256" key="17">
    <source>
        <dbReference type="SAM" id="SignalP"/>
    </source>
</evidence>
<comment type="catalytic activity">
    <reaction evidence="1">
        <text>S-ubiquitinyl-[E2 ubiquitin-conjugating enzyme]-L-cysteine + [acceptor protein]-L-lysine = [E2 ubiquitin-conjugating enzyme]-L-cysteine + N(6)-ubiquitinyl-[acceptor protein]-L-lysine.</text>
        <dbReference type="EC" id="2.3.2.27"/>
    </reaction>
</comment>
<keyword evidence="10" id="KW-0833">Ubl conjugation pathway</keyword>
<evidence type="ECO:0000256" key="6">
    <source>
        <dbReference type="ARBA" id="ARBA00022692"/>
    </source>
</evidence>
<dbReference type="SUPFAM" id="SSF57850">
    <property type="entry name" value="RING/U-box"/>
    <property type="match status" value="1"/>
</dbReference>
<dbReference type="PROSITE" id="PS50089">
    <property type="entry name" value="ZF_RING_2"/>
    <property type="match status" value="1"/>
</dbReference>
<name>A0AAV5LRF7_9ROSI</name>
<keyword evidence="13 16" id="KW-0472">Membrane</keyword>
<evidence type="ECO:0000256" key="15">
    <source>
        <dbReference type="PROSITE-ProRule" id="PRU00175"/>
    </source>
</evidence>
<dbReference type="InterPro" id="IPR013083">
    <property type="entry name" value="Znf_RING/FYVE/PHD"/>
</dbReference>
<dbReference type="SMART" id="SM00184">
    <property type="entry name" value="RING"/>
    <property type="match status" value="1"/>
</dbReference>
<keyword evidence="8 17" id="KW-0732">Signal</keyword>
<evidence type="ECO:0000256" key="10">
    <source>
        <dbReference type="ARBA" id="ARBA00022786"/>
    </source>
</evidence>
<evidence type="ECO:0000256" key="3">
    <source>
        <dbReference type="ARBA" id="ARBA00004906"/>
    </source>
</evidence>
<evidence type="ECO:0000256" key="8">
    <source>
        <dbReference type="ARBA" id="ARBA00022729"/>
    </source>
</evidence>
<keyword evidence="11" id="KW-0862">Zinc</keyword>
<keyword evidence="9 15" id="KW-0863">Zinc-finger</keyword>
<keyword evidence="5" id="KW-0808">Transferase</keyword>
<dbReference type="InterPro" id="IPR025287">
    <property type="entry name" value="WAK_GUB"/>
</dbReference>
<dbReference type="CDD" id="cd16461">
    <property type="entry name" value="RING-H2_EL5-like"/>
    <property type="match status" value="1"/>
</dbReference>
<evidence type="ECO:0000313" key="19">
    <source>
        <dbReference type="EMBL" id="GKV40043.1"/>
    </source>
</evidence>
<gene>
    <name evidence="19" type="ORF">SLEP1_g47723</name>
</gene>
<keyword evidence="20" id="KW-1185">Reference proteome</keyword>
<evidence type="ECO:0000313" key="20">
    <source>
        <dbReference type="Proteomes" id="UP001054252"/>
    </source>
</evidence>
<evidence type="ECO:0000256" key="1">
    <source>
        <dbReference type="ARBA" id="ARBA00000900"/>
    </source>
</evidence>
<dbReference type="GO" id="GO:0030247">
    <property type="term" value="F:polysaccharide binding"/>
    <property type="evidence" value="ECO:0007669"/>
    <property type="project" value="InterPro"/>
</dbReference>
<keyword evidence="6 16" id="KW-0812">Transmembrane</keyword>
<dbReference type="GO" id="GO:0008270">
    <property type="term" value="F:zinc ion binding"/>
    <property type="evidence" value="ECO:0007669"/>
    <property type="project" value="UniProtKB-KW"/>
</dbReference>
<feature type="domain" description="RING-type" evidence="18">
    <location>
        <begin position="313"/>
        <end position="355"/>
    </location>
</feature>
<dbReference type="AlphaFoldDB" id="A0AAV5LRF7"/>
<evidence type="ECO:0000256" key="7">
    <source>
        <dbReference type="ARBA" id="ARBA00022723"/>
    </source>
</evidence>
<evidence type="ECO:0000256" key="9">
    <source>
        <dbReference type="ARBA" id="ARBA00022771"/>
    </source>
</evidence>
<comment type="pathway">
    <text evidence="3">Protein modification; protein ubiquitination.</text>
</comment>
<feature type="chain" id="PRO_5043921455" description="RING-type E3 ubiquitin transferase" evidence="17">
    <location>
        <begin position="22"/>
        <end position="360"/>
    </location>
</feature>
<evidence type="ECO:0000256" key="5">
    <source>
        <dbReference type="ARBA" id="ARBA00022679"/>
    </source>
</evidence>
<comment type="caution">
    <text evidence="19">The sequence shown here is derived from an EMBL/GenBank/DDBJ whole genome shotgun (WGS) entry which is preliminary data.</text>
</comment>
<proteinExistence type="inferred from homology"/>
<dbReference type="GO" id="GO:0061630">
    <property type="term" value="F:ubiquitin protein ligase activity"/>
    <property type="evidence" value="ECO:0007669"/>
    <property type="project" value="UniProtKB-EC"/>
</dbReference>
<evidence type="ECO:0000256" key="2">
    <source>
        <dbReference type="ARBA" id="ARBA00004167"/>
    </source>
</evidence>
<dbReference type="EMBL" id="BPVZ01000138">
    <property type="protein sequence ID" value="GKV40043.1"/>
    <property type="molecule type" value="Genomic_DNA"/>
</dbReference>
<dbReference type="InterPro" id="IPR046948">
    <property type="entry name" value="ATL20-22-like"/>
</dbReference>
<dbReference type="EC" id="2.3.2.27" evidence="4"/>
<dbReference type="Pfam" id="PF13947">
    <property type="entry name" value="GUB_WAK_bind"/>
    <property type="match status" value="1"/>
</dbReference>
<dbReference type="PANTHER" id="PTHR46279">
    <property type="entry name" value="RING/U-BOX SUPERFAMILY PROTEIN"/>
    <property type="match status" value="1"/>
</dbReference>
<keyword evidence="7" id="KW-0479">Metal-binding</keyword>
<dbReference type="PANTHER" id="PTHR46279:SF31">
    <property type="entry name" value="RING-H2 FINGER PROTEIN ATL20-LIKE ISOFORM X1"/>
    <property type="match status" value="1"/>
</dbReference>
<evidence type="ECO:0000256" key="14">
    <source>
        <dbReference type="ARBA" id="ARBA00024209"/>
    </source>
</evidence>
<dbReference type="InterPro" id="IPR001841">
    <property type="entry name" value="Znf_RING"/>
</dbReference>
<evidence type="ECO:0000256" key="11">
    <source>
        <dbReference type="ARBA" id="ARBA00022833"/>
    </source>
</evidence>
<organism evidence="19 20">
    <name type="scientific">Rubroshorea leprosula</name>
    <dbReference type="NCBI Taxonomy" id="152421"/>
    <lineage>
        <taxon>Eukaryota</taxon>
        <taxon>Viridiplantae</taxon>
        <taxon>Streptophyta</taxon>
        <taxon>Embryophyta</taxon>
        <taxon>Tracheophyta</taxon>
        <taxon>Spermatophyta</taxon>
        <taxon>Magnoliopsida</taxon>
        <taxon>eudicotyledons</taxon>
        <taxon>Gunneridae</taxon>
        <taxon>Pentapetalae</taxon>
        <taxon>rosids</taxon>
        <taxon>malvids</taxon>
        <taxon>Malvales</taxon>
        <taxon>Dipterocarpaceae</taxon>
        <taxon>Rubroshorea</taxon>
    </lineage>
</organism>
<protein>
    <recommendedName>
        <fullName evidence="4">RING-type E3 ubiquitin transferase</fullName>
        <ecNumber evidence="4">2.3.2.27</ecNumber>
    </recommendedName>
</protein>
<evidence type="ECO:0000256" key="4">
    <source>
        <dbReference type="ARBA" id="ARBA00012483"/>
    </source>
</evidence>
<dbReference type="Pfam" id="PF13639">
    <property type="entry name" value="zf-RING_2"/>
    <property type="match status" value="1"/>
</dbReference>